<name>A0A2S6CLB2_9PEZI</name>
<feature type="region of interest" description="Disordered" evidence="1">
    <location>
        <begin position="106"/>
        <end position="125"/>
    </location>
</feature>
<reference evidence="3" key="1">
    <citation type="journal article" date="2017" name="bioRxiv">
        <title>Conservation of a gene cluster reveals novel cercosporin biosynthetic mechanisms and extends production to the genus Colletotrichum.</title>
        <authorList>
            <person name="de Jonge R."/>
            <person name="Ebert M.K."/>
            <person name="Huitt-Roehl C.R."/>
            <person name="Pal P."/>
            <person name="Suttle J.C."/>
            <person name="Spanner R.E."/>
            <person name="Neubauer J.D."/>
            <person name="Jurick W.M.II."/>
            <person name="Stott K.A."/>
            <person name="Secor G.A."/>
            <person name="Thomma B.P.H.J."/>
            <person name="Van de Peer Y."/>
            <person name="Townsend C.A."/>
            <person name="Bolton M.D."/>
        </authorList>
    </citation>
    <scope>NUCLEOTIDE SEQUENCE [LARGE SCALE GENOMIC DNA]</scope>
    <source>
        <strain evidence="3">CBS538.71</strain>
    </source>
</reference>
<keyword evidence="3" id="KW-1185">Reference proteome</keyword>
<dbReference type="EMBL" id="PNEN01000266">
    <property type="protein sequence ID" value="PPJ60503.1"/>
    <property type="molecule type" value="Genomic_DNA"/>
</dbReference>
<evidence type="ECO:0000313" key="2">
    <source>
        <dbReference type="EMBL" id="PPJ60503.1"/>
    </source>
</evidence>
<evidence type="ECO:0000313" key="3">
    <source>
        <dbReference type="Proteomes" id="UP000237631"/>
    </source>
</evidence>
<gene>
    <name evidence="2" type="ORF">CBER1_03177</name>
</gene>
<sequence length="125" mass="14238">MDTLAIMNLCKVCRQFPTRIVCFDKYVLETVERTRATMITCKCASTLSDNEIVYGLSHGAYREYWDLKQSLLQEAAERAEKEVTATKKQETVEESDEVKLVMVEKEVPPTEMNDSIQGGKKHSKA</sequence>
<evidence type="ECO:0000256" key="1">
    <source>
        <dbReference type="SAM" id="MobiDB-lite"/>
    </source>
</evidence>
<organism evidence="2 3">
    <name type="scientific">Cercospora berteroae</name>
    <dbReference type="NCBI Taxonomy" id="357750"/>
    <lineage>
        <taxon>Eukaryota</taxon>
        <taxon>Fungi</taxon>
        <taxon>Dikarya</taxon>
        <taxon>Ascomycota</taxon>
        <taxon>Pezizomycotina</taxon>
        <taxon>Dothideomycetes</taxon>
        <taxon>Dothideomycetidae</taxon>
        <taxon>Mycosphaerellales</taxon>
        <taxon>Mycosphaerellaceae</taxon>
        <taxon>Cercospora</taxon>
    </lineage>
</organism>
<dbReference type="Proteomes" id="UP000237631">
    <property type="component" value="Unassembled WGS sequence"/>
</dbReference>
<comment type="caution">
    <text evidence="2">The sequence shown here is derived from an EMBL/GenBank/DDBJ whole genome shotgun (WGS) entry which is preliminary data.</text>
</comment>
<dbReference type="AlphaFoldDB" id="A0A2S6CLB2"/>
<accession>A0A2S6CLB2</accession>
<proteinExistence type="predicted"/>
<dbReference type="OrthoDB" id="10359417at2759"/>
<protein>
    <submittedName>
        <fullName evidence="2">Uncharacterized protein</fullName>
    </submittedName>
</protein>